<evidence type="ECO:0000256" key="1">
    <source>
        <dbReference type="SAM" id="Phobius"/>
    </source>
</evidence>
<accession>A0AAV0XKS5</accession>
<keyword evidence="1" id="KW-1133">Transmembrane helix</keyword>
<comment type="caution">
    <text evidence="2">The sequence shown here is derived from an EMBL/GenBank/DDBJ whole genome shotgun (WGS) entry which is preliminary data.</text>
</comment>
<proteinExistence type="predicted"/>
<keyword evidence="3" id="KW-1185">Reference proteome</keyword>
<evidence type="ECO:0000313" key="2">
    <source>
        <dbReference type="EMBL" id="CAI6368358.1"/>
    </source>
</evidence>
<dbReference type="AlphaFoldDB" id="A0AAV0XKS5"/>
<sequence>MFLQSYSAVAVFAFAILLNIFYLYSPAESSEDGWLFPTCELCLKSDCHVKRKRPCFTTFDVDFNFTCFTCDPENLNPQFYSYLECLQGCTDMLKTCVCSGACYMCVIKEGSELFDFKDCTVSVKEKKPTCV</sequence>
<dbReference type="EMBL" id="CARXXK010000005">
    <property type="protein sequence ID" value="CAI6368358.1"/>
    <property type="molecule type" value="Genomic_DNA"/>
</dbReference>
<keyword evidence="1" id="KW-0472">Membrane</keyword>
<organism evidence="2 3">
    <name type="scientific">Macrosiphum euphorbiae</name>
    <name type="common">potato aphid</name>
    <dbReference type="NCBI Taxonomy" id="13131"/>
    <lineage>
        <taxon>Eukaryota</taxon>
        <taxon>Metazoa</taxon>
        <taxon>Ecdysozoa</taxon>
        <taxon>Arthropoda</taxon>
        <taxon>Hexapoda</taxon>
        <taxon>Insecta</taxon>
        <taxon>Pterygota</taxon>
        <taxon>Neoptera</taxon>
        <taxon>Paraneoptera</taxon>
        <taxon>Hemiptera</taxon>
        <taxon>Sternorrhyncha</taxon>
        <taxon>Aphidomorpha</taxon>
        <taxon>Aphidoidea</taxon>
        <taxon>Aphididae</taxon>
        <taxon>Macrosiphini</taxon>
        <taxon>Macrosiphum</taxon>
    </lineage>
</organism>
<protein>
    <submittedName>
        <fullName evidence="2">Uncharacterized protein</fullName>
    </submittedName>
</protein>
<feature type="transmembrane region" description="Helical" evidence="1">
    <location>
        <begin position="6"/>
        <end position="24"/>
    </location>
</feature>
<dbReference type="Proteomes" id="UP001160148">
    <property type="component" value="Unassembled WGS sequence"/>
</dbReference>
<keyword evidence="1" id="KW-0812">Transmembrane</keyword>
<gene>
    <name evidence="2" type="ORF">MEUPH1_LOCUS22726</name>
</gene>
<evidence type="ECO:0000313" key="3">
    <source>
        <dbReference type="Proteomes" id="UP001160148"/>
    </source>
</evidence>
<name>A0AAV0XKS5_9HEMI</name>
<reference evidence="2 3" key="1">
    <citation type="submission" date="2023-01" db="EMBL/GenBank/DDBJ databases">
        <authorList>
            <person name="Whitehead M."/>
        </authorList>
    </citation>
    <scope>NUCLEOTIDE SEQUENCE [LARGE SCALE GENOMIC DNA]</scope>
</reference>